<keyword evidence="1" id="KW-0167">Capsid protein</keyword>
<name>A0A8S5L547_9VIRU</name>
<reference evidence="1" key="1">
    <citation type="submission" date="2020-09" db="EMBL/GenBank/DDBJ databases">
        <title>Leviviricetes taxonomy.</title>
        <authorList>
            <person name="Stockdale S.R."/>
            <person name="Callanan J."/>
            <person name="Adriaenssens E.M."/>
            <person name="Kuhn J.H."/>
            <person name="Rumnieks J."/>
            <person name="Shkoporov A."/>
            <person name="Draper L.A."/>
            <person name="Ross P."/>
            <person name="Hill C."/>
        </authorList>
    </citation>
    <scope>NUCLEOTIDE SEQUENCE</scope>
</reference>
<dbReference type="EMBL" id="BK014110">
    <property type="protein sequence ID" value="DAD52461.1"/>
    <property type="molecule type" value="Genomic_RNA"/>
</dbReference>
<dbReference type="RefSeq" id="YP_010768707.1">
    <property type="nucleotide sequence ID" value="NC_073769.1"/>
</dbReference>
<evidence type="ECO:0000313" key="2">
    <source>
        <dbReference type="Proteomes" id="UP000681861"/>
    </source>
</evidence>
<evidence type="ECO:0000313" key="1">
    <source>
        <dbReference type="EMBL" id="DAD52461.1"/>
    </source>
</evidence>
<dbReference type="GO" id="GO:0019028">
    <property type="term" value="C:viral capsid"/>
    <property type="evidence" value="ECO:0007669"/>
    <property type="project" value="UniProtKB-KW"/>
</dbReference>
<dbReference type="KEGG" id="vg:80396876"/>
<dbReference type="Proteomes" id="UP000681861">
    <property type="component" value="Segment"/>
</dbReference>
<protein>
    <submittedName>
        <fullName evidence="1">Coat protein</fullName>
    </submittedName>
</protein>
<gene>
    <name evidence="1" type="primary">SRR5466728_1_2</name>
</gene>
<accession>A0A8S5L547</accession>
<proteinExistence type="predicted"/>
<organism evidence="1 2">
    <name type="scientific">ssRNA phage SRR5466728_1</name>
    <dbReference type="NCBI Taxonomy" id="2786439"/>
    <lineage>
        <taxon>Viruses</taxon>
        <taxon>Riboviria</taxon>
        <taxon>Orthornavirae</taxon>
        <taxon>Lenarviricota</taxon>
        <taxon>Leviviricetes</taxon>
        <taxon>Norzivirales</taxon>
        <taxon>Atkinsviridae</taxon>
        <taxon>Blinduvirus</taxon>
        <taxon>Blinduvirus asiadaptatum</taxon>
    </lineage>
</organism>
<keyword evidence="1" id="KW-0946">Virion</keyword>
<keyword evidence="2" id="KW-1185">Reference proteome</keyword>
<sequence length="155" mass="15874">MAFAPTSPITGSTQAGLTSPTYTIASDSNPDNNGKQVYVTALGGTQSGVTAHSVAAPFTLSMFRPKNLKVLAPVNPVTGVLRSVPMNTYKVITRKGVLPLAGQAYKTALIHTVLDIPAGSDLADPLSLRAAISAHIGLLTQISSSLGDSVTTGTI</sequence>
<dbReference type="GeneID" id="80396876"/>